<keyword evidence="2" id="KW-1185">Reference proteome</keyword>
<reference evidence="1 2" key="2">
    <citation type="submission" date="2015-01" db="EMBL/GenBank/DDBJ databases">
        <title>Complete genome sequence of Pyrinomonas methylaliphatogenes type strain K22T.</title>
        <authorList>
            <person name="Lee K.C.Y."/>
            <person name="Power J.F."/>
            <person name="Dunfield P.F."/>
            <person name="Morgan X.C."/>
            <person name="Huttenhower C."/>
            <person name="Stott M.B."/>
        </authorList>
    </citation>
    <scope>NUCLEOTIDE SEQUENCE [LARGE SCALE GENOMIC DNA]</scope>
    <source>
        <strain evidence="1 2">K22</strain>
    </source>
</reference>
<dbReference type="Proteomes" id="UP000031518">
    <property type="component" value="Unassembled WGS sequence"/>
</dbReference>
<reference evidence="1 2" key="1">
    <citation type="submission" date="2013-12" db="EMBL/GenBank/DDBJ databases">
        <authorList>
            <person name="Stott M."/>
        </authorList>
    </citation>
    <scope>NUCLEOTIDE SEQUENCE [LARGE SCALE GENOMIC DNA]</scope>
    <source>
        <strain evidence="1 2">K22</strain>
    </source>
</reference>
<evidence type="ECO:0000313" key="2">
    <source>
        <dbReference type="Proteomes" id="UP000031518"/>
    </source>
</evidence>
<sequence>MLHTNMDLIGFRHRPDQNRLVEYFAYGEMLRHYQ</sequence>
<protein>
    <submittedName>
        <fullName evidence="1">Uncharacterized protein</fullName>
    </submittedName>
</protein>
<proteinExistence type="predicted"/>
<evidence type="ECO:0000313" key="1">
    <source>
        <dbReference type="EMBL" id="CDM65422.1"/>
    </source>
</evidence>
<gene>
    <name evidence="1" type="ORF">PYK22_01421</name>
</gene>
<dbReference type="EMBL" id="CBXV010000004">
    <property type="protein sequence ID" value="CDM65422.1"/>
    <property type="molecule type" value="Genomic_DNA"/>
</dbReference>
<name>A0A0B6WXG1_9BACT</name>
<accession>A0A0B6WXG1</accession>
<organism evidence="1 2">
    <name type="scientific">Pyrinomonas methylaliphatogenes</name>
    <dbReference type="NCBI Taxonomy" id="454194"/>
    <lineage>
        <taxon>Bacteria</taxon>
        <taxon>Pseudomonadati</taxon>
        <taxon>Acidobacteriota</taxon>
        <taxon>Blastocatellia</taxon>
        <taxon>Blastocatellales</taxon>
        <taxon>Pyrinomonadaceae</taxon>
        <taxon>Pyrinomonas</taxon>
    </lineage>
</organism>
<dbReference type="AlphaFoldDB" id="A0A0B6WXG1"/>